<name>A0A2M8EX65_9BACT</name>
<dbReference type="Gene3D" id="3.90.550.10">
    <property type="entry name" value="Spore Coat Polysaccharide Biosynthesis Protein SpsA, Chain A"/>
    <property type="match status" value="1"/>
</dbReference>
<comment type="caution">
    <text evidence="2">The sequence shown here is derived from an EMBL/GenBank/DDBJ whole genome shotgun (WGS) entry which is preliminary data.</text>
</comment>
<sequence>MKILSIVIPSYNESNYIVKTIQRALEQNVGGFNKELIIIDDGSQDDTSKKIIDFLQSNKFNTKSLRPQKKYFQKDKSSVTLISFKKNSGKGNALKSGFLLSKGEIVIVQDADLEYSPANYPLLLQPFVKENADAVYGSRFISHAPHRVLYFWHSIGNQFLTHLSNMFTNLNLTDMETGFKAFRGDLIRTISPQLRSSRFGFEPEITARLAKIKNLKIYEVGISYMGRTYAEGKKIQWKDGLWAIFQIIKYNLFIR</sequence>
<organism evidence="2 3">
    <name type="scientific">Candidatus Roizmanbacteria bacterium CG_4_9_14_0_2_um_filter_39_13</name>
    <dbReference type="NCBI Taxonomy" id="1974839"/>
    <lineage>
        <taxon>Bacteria</taxon>
        <taxon>Candidatus Roizmaniibacteriota</taxon>
    </lineage>
</organism>
<dbReference type="AlphaFoldDB" id="A0A2M8EX65"/>
<dbReference type="CDD" id="cd04179">
    <property type="entry name" value="DPM_DPG-synthase_like"/>
    <property type="match status" value="1"/>
</dbReference>
<accession>A0A2M8EX65</accession>
<dbReference type="GO" id="GO:0016740">
    <property type="term" value="F:transferase activity"/>
    <property type="evidence" value="ECO:0007669"/>
    <property type="project" value="UniProtKB-KW"/>
</dbReference>
<dbReference type="SUPFAM" id="SSF53448">
    <property type="entry name" value="Nucleotide-diphospho-sugar transferases"/>
    <property type="match status" value="1"/>
</dbReference>
<feature type="domain" description="Glycosyltransferase 2-like" evidence="1">
    <location>
        <begin position="5"/>
        <end position="187"/>
    </location>
</feature>
<evidence type="ECO:0000313" key="3">
    <source>
        <dbReference type="Proteomes" id="UP000231383"/>
    </source>
</evidence>
<dbReference type="PANTHER" id="PTHR48090:SF7">
    <property type="entry name" value="RFBJ PROTEIN"/>
    <property type="match status" value="1"/>
</dbReference>
<evidence type="ECO:0000313" key="2">
    <source>
        <dbReference type="EMBL" id="PJC30461.1"/>
    </source>
</evidence>
<dbReference type="InterPro" id="IPR001173">
    <property type="entry name" value="Glyco_trans_2-like"/>
</dbReference>
<reference evidence="3" key="1">
    <citation type="submission" date="2017-09" db="EMBL/GenBank/DDBJ databases">
        <title>Depth-based differentiation of microbial function through sediment-hosted aquifers and enrichment of novel symbionts in the deep terrestrial subsurface.</title>
        <authorList>
            <person name="Probst A.J."/>
            <person name="Ladd B."/>
            <person name="Jarett J.K."/>
            <person name="Geller-Mcgrath D.E."/>
            <person name="Sieber C.M.K."/>
            <person name="Emerson J.B."/>
            <person name="Anantharaman K."/>
            <person name="Thomas B.C."/>
            <person name="Malmstrom R."/>
            <person name="Stieglmeier M."/>
            <person name="Klingl A."/>
            <person name="Woyke T."/>
            <person name="Ryan C.M."/>
            <person name="Banfield J.F."/>
        </authorList>
    </citation>
    <scope>NUCLEOTIDE SEQUENCE [LARGE SCALE GENOMIC DNA]</scope>
</reference>
<dbReference type="InterPro" id="IPR050256">
    <property type="entry name" value="Glycosyltransferase_2"/>
</dbReference>
<dbReference type="EMBL" id="PFSC01000143">
    <property type="protein sequence ID" value="PJC30461.1"/>
    <property type="molecule type" value="Genomic_DNA"/>
</dbReference>
<dbReference type="InterPro" id="IPR029044">
    <property type="entry name" value="Nucleotide-diphossugar_trans"/>
</dbReference>
<dbReference type="Proteomes" id="UP000231383">
    <property type="component" value="Unassembled WGS sequence"/>
</dbReference>
<gene>
    <name evidence="2" type="ORF">CO051_05605</name>
</gene>
<keyword evidence="2" id="KW-0808">Transferase</keyword>
<dbReference type="Pfam" id="PF00535">
    <property type="entry name" value="Glycos_transf_2"/>
    <property type="match status" value="1"/>
</dbReference>
<evidence type="ECO:0000259" key="1">
    <source>
        <dbReference type="Pfam" id="PF00535"/>
    </source>
</evidence>
<protein>
    <submittedName>
        <fullName evidence="2">Glycosyl transferase</fullName>
    </submittedName>
</protein>
<dbReference type="PANTHER" id="PTHR48090">
    <property type="entry name" value="UNDECAPRENYL-PHOSPHATE 4-DEOXY-4-FORMAMIDO-L-ARABINOSE TRANSFERASE-RELATED"/>
    <property type="match status" value="1"/>
</dbReference>
<proteinExistence type="predicted"/>